<protein>
    <submittedName>
        <fullName evidence="1">Prevent-host-death family protein</fullName>
    </submittedName>
</protein>
<evidence type="ECO:0000313" key="2">
    <source>
        <dbReference type="Proteomes" id="UP000186308"/>
    </source>
</evidence>
<name>A0A8G2FL83_ACIRU</name>
<dbReference type="OrthoDB" id="963455at2"/>
<accession>A0A8G2FL83</accession>
<keyword evidence="2" id="KW-1185">Reference proteome</keyword>
<dbReference type="NCBIfam" id="TIGR01552">
    <property type="entry name" value="phd_fam"/>
    <property type="match status" value="1"/>
</dbReference>
<dbReference type="EMBL" id="FTNE01000003">
    <property type="protein sequence ID" value="SIQ32103.1"/>
    <property type="molecule type" value="Genomic_DNA"/>
</dbReference>
<gene>
    <name evidence="1" type="ORF">SAMN05421828_103187</name>
</gene>
<evidence type="ECO:0000313" key="1">
    <source>
        <dbReference type="EMBL" id="SIQ32103.1"/>
    </source>
</evidence>
<dbReference type="RefSeq" id="WP_029312823.1">
    <property type="nucleotide sequence ID" value="NZ_FTNE01000003.1"/>
</dbReference>
<reference evidence="1 2" key="1">
    <citation type="submission" date="2017-01" db="EMBL/GenBank/DDBJ databases">
        <authorList>
            <person name="Varghese N."/>
            <person name="Submissions S."/>
        </authorList>
    </citation>
    <scope>NUCLEOTIDE SEQUENCE [LARGE SCALE GENOMIC DNA]</scope>
    <source>
        <strain evidence="1 2">ATCC 35905</strain>
    </source>
</reference>
<dbReference type="AlphaFoldDB" id="A0A8G2FL83"/>
<sequence>MSNHPQIAAAAFKAKCLDILDRVANREFDTVTITKRGRVVAILSPPASEASAVHALHGFMRDSVIIPHDIDLTDPIAEDDCAAAHGILHN</sequence>
<dbReference type="Gene3D" id="3.40.1620.10">
    <property type="entry name" value="YefM-like domain"/>
    <property type="match status" value="1"/>
</dbReference>
<comment type="caution">
    <text evidence="1">The sequence shown here is derived from an EMBL/GenBank/DDBJ whole genome shotgun (WGS) entry which is preliminary data.</text>
</comment>
<proteinExistence type="predicted"/>
<dbReference type="Proteomes" id="UP000186308">
    <property type="component" value="Unassembled WGS sequence"/>
</dbReference>
<organism evidence="1 2">
    <name type="scientific">Acidiphilium rubrum</name>
    <dbReference type="NCBI Taxonomy" id="526"/>
    <lineage>
        <taxon>Bacteria</taxon>
        <taxon>Pseudomonadati</taxon>
        <taxon>Pseudomonadota</taxon>
        <taxon>Alphaproteobacteria</taxon>
        <taxon>Acetobacterales</taxon>
        <taxon>Acidocellaceae</taxon>
        <taxon>Acidiphilium</taxon>
    </lineage>
</organism>